<feature type="domain" description="Bet v I/Major latex protein" evidence="3">
    <location>
        <begin position="2"/>
        <end position="173"/>
    </location>
</feature>
<dbReference type="EMBL" id="JAAGAX010000012">
    <property type="protein sequence ID" value="KAF2297101.1"/>
    <property type="molecule type" value="Genomic_DNA"/>
</dbReference>
<evidence type="ECO:0000313" key="5">
    <source>
        <dbReference type="Proteomes" id="UP000467840"/>
    </source>
</evidence>
<protein>
    <recommendedName>
        <fullName evidence="3">Bet v I/Major latex protein domain-containing protein</fullName>
    </recommendedName>
</protein>
<dbReference type="InterPro" id="IPR023393">
    <property type="entry name" value="START-like_dom_sf"/>
</dbReference>
<reference evidence="4 5" key="1">
    <citation type="journal article" date="2020" name="Mol. Plant">
        <title>The Chromosome-Based Rubber Tree Genome Provides New Insights into Spurge Genome Evolution and Rubber Biosynthesis.</title>
        <authorList>
            <person name="Liu J."/>
            <person name="Shi C."/>
            <person name="Shi C.C."/>
            <person name="Li W."/>
            <person name="Zhang Q.J."/>
            <person name="Zhang Y."/>
            <person name="Li K."/>
            <person name="Lu H.F."/>
            <person name="Shi C."/>
            <person name="Zhu S.T."/>
            <person name="Xiao Z.Y."/>
            <person name="Nan H."/>
            <person name="Yue Y."/>
            <person name="Zhu X.G."/>
            <person name="Wu Y."/>
            <person name="Hong X.N."/>
            <person name="Fan G.Y."/>
            <person name="Tong Y."/>
            <person name="Zhang D."/>
            <person name="Mao C.L."/>
            <person name="Liu Y.L."/>
            <person name="Hao S.J."/>
            <person name="Liu W.Q."/>
            <person name="Lv M.Q."/>
            <person name="Zhang H.B."/>
            <person name="Liu Y."/>
            <person name="Hu-Tang G.R."/>
            <person name="Wang J.P."/>
            <person name="Wang J.H."/>
            <person name="Sun Y.H."/>
            <person name="Ni S.B."/>
            <person name="Chen W.B."/>
            <person name="Zhang X.C."/>
            <person name="Jiao Y.N."/>
            <person name="Eichler E.E."/>
            <person name="Li G.H."/>
            <person name="Liu X."/>
            <person name="Gao L.Z."/>
        </authorList>
    </citation>
    <scope>NUCLEOTIDE SEQUENCE [LARGE SCALE GENOMIC DNA]</scope>
    <source>
        <strain evidence="5">cv. GT1</strain>
        <tissue evidence="4">Leaf</tissue>
    </source>
</reference>
<dbReference type="PANTHER" id="PTHR31338">
    <property type="entry name" value="POLYKETIDE CYCLASE/DEHYDRASE AND LIPID TRANSPORT SUPERFAMILY PROTEIN"/>
    <property type="match status" value="1"/>
</dbReference>
<sequence length="189" mass="21696">MALKGKLETVLDLKSSREKFLSLWKEQADEAPNLTPTKYSRSSCPRRKEQAHQVPNHSPTNIQGVHVLEGDWVTPGSIKVWNYTIDGRAEVFKEKIELDEEKKVLTITDLEGDVFKIYKVYTAIWELTPRGQGSFAKLTLEYENLNDNVPVPHNYMDLVISMTKDIDRKNLQGINERIYAGTVQSFQIK</sequence>
<dbReference type="Gene3D" id="3.30.530.20">
    <property type="match status" value="1"/>
</dbReference>
<evidence type="ECO:0000256" key="2">
    <source>
        <dbReference type="SAM" id="MobiDB-lite"/>
    </source>
</evidence>
<dbReference type="InterPro" id="IPR052006">
    <property type="entry name" value="MLP-like"/>
</dbReference>
<evidence type="ECO:0000313" key="4">
    <source>
        <dbReference type="EMBL" id="KAF2297101.1"/>
    </source>
</evidence>
<feature type="region of interest" description="Disordered" evidence="2">
    <location>
        <begin position="33"/>
        <end position="60"/>
    </location>
</feature>
<accession>A0A6A6L6T8</accession>
<dbReference type="Proteomes" id="UP000467840">
    <property type="component" value="Chromosome 18"/>
</dbReference>
<name>A0A6A6L6T8_HEVBR</name>
<organism evidence="4 5">
    <name type="scientific">Hevea brasiliensis</name>
    <name type="common">Para rubber tree</name>
    <name type="synonym">Siphonia brasiliensis</name>
    <dbReference type="NCBI Taxonomy" id="3981"/>
    <lineage>
        <taxon>Eukaryota</taxon>
        <taxon>Viridiplantae</taxon>
        <taxon>Streptophyta</taxon>
        <taxon>Embryophyta</taxon>
        <taxon>Tracheophyta</taxon>
        <taxon>Spermatophyta</taxon>
        <taxon>Magnoliopsida</taxon>
        <taxon>eudicotyledons</taxon>
        <taxon>Gunneridae</taxon>
        <taxon>Pentapetalae</taxon>
        <taxon>rosids</taxon>
        <taxon>fabids</taxon>
        <taxon>Malpighiales</taxon>
        <taxon>Euphorbiaceae</taxon>
        <taxon>Crotonoideae</taxon>
        <taxon>Micrandreae</taxon>
        <taxon>Hevea</taxon>
    </lineage>
</organism>
<gene>
    <name evidence="4" type="ORF">GH714_017231</name>
</gene>
<feature type="compositionally biased region" description="Polar residues" evidence="2">
    <location>
        <begin position="34"/>
        <end position="43"/>
    </location>
</feature>
<dbReference type="PANTHER" id="PTHR31338:SF21">
    <property type="entry name" value="BET V I_MAJOR LATEX PROTEIN DOMAIN-CONTAINING PROTEIN"/>
    <property type="match status" value="1"/>
</dbReference>
<dbReference type="InterPro" id="IPR000916">
    <property type="entry name" value="Bet_v_I/MLP"/>
</dbReference>
<dbReference type="SMART" id="SM01037">
    <property type="entry name" value="Bet_v_1"/>
    <property type="match status" value="1"/>
</dbReference>
<evidence type="ECO:0000256" key="1">
    <source>
        <dbReference type="ARBA" id="ARBA00038242"/>
    </source>
</evidence>
<dbReference type="Pfam" id="PF00407">
    <property type="entry name" value="Bet_v_1"/>
    <property type="match status" value="1"/>
</dbReference>
<dbReference type="SUPFAM" id="SSF55961">
    <property type="entry name" value="Bet v1-like"/>
    <property type="match status" value="1"/>
</dbReference>
<dbReference type="CDD" id="cd07816">
    <property type="entry name" value="Bet_v1-like"/>
    <property type="match status" value="1"/>
</dbReference>
<dbReference type="AlphaFoldDB" id="A0A6A6L6T8"/>
<comment type="similarity">
    <text evidence="1">Belongs to the MLP family.</text>
</comment>
<keyword evidence="5" id="KW-1185">Reference proteome</keyword>
<comment type="caution">
    <text evidence="4">The sequence shown here is derived from an EMBL/GenBank/DDBJ whole genome shotgun (WGS) entry which is preliminary data.</text>
</comment>
<proteinExistence type="inferred from homology"/>
<dbReference type="GO" id="GO:0006952">
    <property type="term" value="P:defense response"/>
    <property type="evidence" value="ECO:0007669"/>
    <property type="project" value="InterPro"/>
</dbReference>
<evidence type="ECO:0000259" key="3">
    <source>
        <dbReference type="SMART" id="SM01037"/>
    </source>
</evidence>